<feature type="domain" description="DUF4214" evidence="2">
    <location>
        <begin position="1198"/>
        <end position="1250"/>
    </location>
</feature>
<dbReference type="InterPro" id="IPR025282">
    <property type="entry name" value="DUF4214"/>
</dbReference>
<keyword evidence="3" id="KW-0808">Transferase</keyword>
<dbReference type="Gene3D" id="3.40.50.2000">
    <property type="entry name" value="Glycogen Phosphorylase B"/>
    <property type="match status" value="3"/>
</dbReference>
<dbReference type="RefSeq" id="WP_149786897.1">
    <property type="nucleotide sequence ID" value="NZ_FNIO01000001.1"/>
</dbReference>
<proteinExistence type="predicted"/>
<accession>A0A1H0CQE0</accession>
<sequence length="1263" mass="137883">MRVFQFHSGSHPRDAVTNSMLLIAREFGRLGLGGAIMAEHVHPELEGRLEPFDAARMTPDDLLLVHHSMRNGILEDVLAAPCRKLLVYHNITKPAFFAPDDPMRAAAIEGYRQLWALRDAVAGAVCVSAFNARALVERGFGNVETICLLSDFEALPSRASLGRPWHHDDDVFHILFVGRICPNKGQHHLIRALPELQQALGREVRLTLCGHAEHGGAYLARLRHLMARLGVERNVVFAGSVPDEMLYGYYREADAYVSYSQHEGFGVPLIEAMAFGTPVFAYGCTAIPETLGGAGHVLHSHDPAELAQAMLRVFATRPARRAFVRAQRARVRALSIRQGFLRLCDFMEGTFGVTLPARDARSDAAGPAPARQLVCEGPMDGSYSLSQVNRALAMAMRDSGAMSVTAIPREGTDAYRFDATELDRRPELAAILHGGIDLSRPGVGLRNMYPPRVRGHVADLRLHYLYWEESRLPAPLVRQINTQLDGIVAPTRYCEKVCRDSGVMVPIRTVGSGMVRRMTAQPPAAGDGPFVFLHVSSGLKRKGVEELLHAYARAFTAGDDVLLLIKTHDNPSNVIPGLVADLIAQSPNAPRVLVDTATLDDAAMDGLFRLADAVVLPTRGEGFNLPAAEALAAGRPLLVTDTGAHRDFCDAENAILLRSRFAYSDSHLAEKGSYWAVVDIDDLAGKMRALRDGRLRPAARLDYGAEDWKVVAENIASFVDELETEKPVKDRIRLASVSTYNTRCGIAAYAEGLLREFPDTLYEIEHWATREEAQAGHLETDRVRRLWVPLAGDFRALCERAVDEGFDAVLVQFNFGFFELDDLFAGLAHLRAHGVLAYVEFHKTADAAIGDRPVSLAGHGAELAAIDRIFVHGVGDVNYLRDLGVHDNVTLIPLYIPRMPRLSRDALRSVLGLPQNAPVVATNGFLLPNKGVPELIGAFAGLINDFPDAHLVLATALFPAPESAALSDTCADLIALYGLEGRVSLFTEFLGHEQIHMLLSAADLIVYPYGFSRESASASVRQGLAAGRPVLGTDTPIFASVGDAIDRAGDNRPETLLPHMRDILRDPERQQAMRARAEGVAAGQGADDIARIVMANIQQDIMARDGVEIPVIAPARAAPPAALSDRASGPILRALLGRDPSPEQNRAFHAIYRDSGSLVAAIDDLLGHDEYFDDLMRDPQRLESLRLPVLDLDALHGLGDEAFVTQCYRRILCRDPDADGFDAFLARLRDDPGGRQWVIDAMTGSDEYRAAVVPRRIVGGRGG</sequence>
<dbReference type="Pfam" id="PF00534">
    <property type="entry name" value="Glycos_transf_1"/>
    <property type="match status" value="2"/>
</dbReference>
<reference evidence="3 4" key="1">
    <citation type="submission" date="2016-11" db="EMBL/GenBank/DDBJ databases">
        <authorList>
            <person name="Varghese N."/>
            <person name="Submissions S."/>
        </authorList>
    </citation>
    <scope>NUCLEOTIDE SEQUENCE [LARGE SCALE GENOMIC DNA]</scope>
    <source>
        <strain evidence="3 4">DSM 29620</strain>
    </source>
</reference>
<keyword evidence="4" id="KW-1185">Reference proteome</keyword>
<dbReference type="Proteomes" id="UP000324252">
    <property type="component" value="Unassembled WGS sequence"/>
</dbReference>
<dbReference type="GO" id="GO:0016757">
    <property type="term" value="F:glycosyltransferase activity"/>
    <property type="evidence" value="ECO:0007669"/>
    <property type="project" value="InterPro"/>
</dbReference>
<feature type="domain" description="Glycosyl transferase family 1" evidence="1">
    <location>
        <begin position="167"/>
        <end position="328"/>
    </location>
</feature>
<organism evidence="3 4">
    <name type="scientific">Lutimaribacter pacificus</name>
    <dbReference type="NCBI Taxonomy" id="391948"/>
    <lineage>
        <taxon>Bacteria</taxon>
        <taxon>Pseudomonadati</taxon>
        <taxon>Pseudomonadota</taxon>
        <taxon>Alphaproteobacteria</taxon>
        <taxon>Rhodobacterales</taxon>
        <taxon>Roseobacteraceae</taxon>
        <taxon>Lutimaribacter</taxon>
    </lineage>
</organism>
<evidence type="ECO:0000313" key="3">
    <source>
        <dbReference type="EMBL" id="SHJ41930.1"/>
    </source>
</evidence>
<dbReference type="CDD" id="cd03801">
    <property type="entry name" value="GT4_PimA-like"/>
    <property type="match status" value="2"/>
</dbReference>
<dbReference type="OrthoDB" id="9790710at2"/>
<gene>
    <name evidence="3" type="ORF">SAMN05444142_101188</name>
</gene>
<dbReference type="SUPFAM" id="SSF53756">
    <property type="entry name" value="UDP-Glycosyltransferase/glycogen phosphorylase"/>
    <property type="match status" value="3"/>
</dbReference>
<dbReference type="Pfam" id="PF13692">
    <property type="entry name" value="Glyco_trans_1_4"/>
    <property type="match status" value="1"/>
</dbReference>
<dbReference type="PANTHER" id="PTHR46656">
    <property type="entry name" value="PUTATIVE-RELATED"/>
    <property type="match status" value="1"/>
</dbReference>
<dbReference type="EMBL" id="FQZZ01000001">
    <property type="protein sequence ID" value="SHJ41930.1"/>
    <property type="molecule type" value="Genomic_DNA"/>
</dbReference>
<name>A0A1H0CQE0_9RHOB</name>
<evidence type="ECO:0000259" key="2">
    <source>
        <dbReference type="Pfam" id="PF13946"/>
    </source>
</evidence>
<dbReference type="AlphaFoldDB" id="A0A1H0CQE0"/>
<protein>
    <submittedName>
        <fullName evidence="3">Glycosyltransferase involved in cell wall bisynthesis</fullName>
    </submittedName>
</protein>
<dbReference type="InterPro" id="IPR001296">
    <property type="entry name" value="Glyco_trans_1"/>
</dbReference>
<feature type="domain" description="Glycosyl transferase family 1" evidence="1">
    <location>
        <begin position="904"/>
        <end position="1078"/>
    </location>
</feature>
<dbReference type="PANTHER" id="PTHR46656:SF3">
    <property type="entry name" value="PUTATIVE-RELATED"/>
    <property type="match status" value="1"/>
</dbReference>
<evidence type="ECO:0000259" key="1">
    <source>
        <dbReference type="Pfam" id="PF00534"/>
    </source>
</evidence>
<evidence type="ECO:0000313" key="4">
    <source>
        <dbReference type="Proteomes" id="UP000324252"/>
    </source>
</evidence>
<dbReference type="Pfam" id="PF13946">
    <property type="entry name" value="DUF4214"/>
    <property type="match status" value="1"/>
</dbReference>